<keyword evidence="1" id="KW-0732">Signal</keyword>
<dbReference type="EMBL" id="WHPC01000030">
    <property type="protein sequence ID" value="MPV37256.1"/>
    <property type="molecule type" value="Genomic_DNA"/>
</dbReference>
<sequence>MNPRKNLARRLAAVALAGMTALALAPAAMASPDDASLGDLTGVERPCPLTRLDDQYMRCDNYTGGGVSAPSYVPQGAAITTMSR</sequence>
<evidence type="ECO:0000313" key="3">
    <source>
        <dbReference type="Proteomes" id="UP000437709"/>
    </source>
</evidence>
<protein>
    <submittedName>
        <fullName evidence="2">Uncharacterized protein</fullName>
    </submittedName>
</protein>
<accession>A0A6N7EM84</accession>
<dbReference type="RefSeq" id="WP_152195267.1">
    <property type="nucleotide sequence ID" value="NZ_VUKD01000003.1"/>
</dbReference>
<dbReference type="InterPro" id="IPR006311">
    <property type="entry name" value="TAT_signal"/>
</dbReference>
<feature type="chain" id="PRO_5026785958" evidence="1">
    <location>
        <begin position="31"/>
        <end position="84"/>
    </location>
</feature>
<comment type="caution">
    <text evidence="2">The sequence shown here is derived from an EMBL/GenBank/DDBJ whole genome shotgun (WGS) entry which is preliminary data.</text>
</comment>
<organism evidence="2 3">
    <name type="scientific">Georgenia subflava</name>
    <dbReference type="NCBI Taxonomy" id="1622177"/>
    <lineage>
        <taxon>Bacteria</taxon>
        <taxon>Bacillati</taxon>
        <taxon>Actinomycetota</taxon>
        <taxon>Actinomycetes</taxon>
        <taxon>Micrococcales</taxon>
        <taxon>Bogoriellaceae</taxon>
        <taxon>Georgenia</taxon>
    </lineage>
</organism>
<gene>
    <name evidence="2" type="ORF">GB881_09350</name>
</gene>
<feature type="signal peptide" evidence="1">
    <location>
        <begin position="1"/>
        <end position="30"/>
    </location>
</feature>
<name>A0A6N7EM84_9MICO</name>
<evidence type="ECO:0000256" key="1">
    <source>
        <dbReference type="SAM" id="SignalP"/>
    </source>
</evidence>
<reference evidence="2 3" key="1">
    <citation type="submission" date="2019-10" db="EMBL/GenBank/DDBJ databases">
        <title>Georgenia wutianyii sp. nov. and Georgenia yuyongxinii sp. nov. isolated from plateau pika (Ochotona curzoniae) in the Qinghai-Tibet plateau of China.</title>
        <authorList>
            <person name="Tian Z."/>
        </authorList>
    </citation>
    <scope>NUCLEOTIDE SEQUENCE [LARGE SCALE GENOMIC DNA]</scope>
    <source>
        <strain evidence="2 3">JCM 19765</strain>
    </source>
</reference>
<dbReference type="OrthoDB" id="5126410at2"/>
<keyword evidence="3" id="KW-1185">Reference proteome</keyword>
<dbReference type="PROSITE" id="PS51318">
    <property type="entry name" value="TAT"/>
    <property type="match status" value="1"/>
</dbReference>
<dbReference type="Proteomes" id="UP000437709">
    <property type="component" value="Unassembled WGS sequence"/>
</dbReference>
<proteinExistence type="predicted"/>
<evidence type="ECO:0000313" key="2">
    <source>
        <dbReference type="EMBL" id="MPV37256.1"/>
    </source>
</evidence>
<dbReference type="AlphaFoldDB" id="A0A6N7EM84"/>